<feature type="region of interest" description="Disordered" evidence="1">
    <location>
        <begin position="19"/>
        <end position="90"/>
    </location>
</feature>
<evidence type="ECO:0000256" key="1">
    <source>
        <dbReference type="SAM" id="MobiDB-lite"/>
    </source>
</evidence>
<dbReference type="EMBL" id="CAKMRJ010005634">
    <property type="protein sequence ID" value="CAH1450326.1"/>
    <property type="molecule type" value="Genomic_DNA"/>
</dbReference>
<keyword evidence="3" id="KW-1185">Reference proteome</keyword>
<evidence type="ECO:0000313" key="3">
    <source>
        <dbReference type="Proteomes" id="UP001157418"/>
    </source>
</evidence>
<evidence type="ECO:0000313" key="2">
    <source>
        <dbReference type="EMBL" id="CAH1450326.1"/>
    </source>
</evidence>
<feature type="compositionally biased region" description="Pro residues" evidence="1">
    <location>
        <begin position="44"/>
        <end position="60"/>
    </location>
</feature>
<dbReference type="Proteomes" id="UP001157418">
    <property type="component" value="Unassembled WGS sequence"/>
</dbReference>
<protein>
    <submittedName>
        <fullName evidence="2">Uncharacterized protein</fullName>
    </submittedName>
</protein>
<comment type="caution">
    <text evidence="2">The sequence shown here is derived from an EMBL/GenBank/DDBJ whole genome shotgun (WGS) entry which is preliminary data.</text>
</comment>
<sequence>MVSSSSTPLLQNPIYISSSPVTIVPPSSHNKLSTKTRSEIKITPPLPVSLPPVENPPDLSPPQLNLHSTIRSSLDLPPADRSPLHPFLSPENAPTSTLYSAYFYSLPLQNPDTLYTSCFSILYVPPTMTSCWRRSISPVAGALRKEEPVGGFNPDVSCK</sequence>
<accession>A0AAU9PJ21</accession>
<dbReference type="AlphaFoldDB" id="A0AAU9PJ21"/>
<reference evidence="2 3" key="1">
    <citation type="submission" date="2022-01" db="EMBL/GenBank/DDBJ databases">
        <authorList>
            <person name="Xiong W."/>
            <person name="Schranz E."/>
        </authorList>
    </citation>
    <scope>NUCLEOTIDE SEQUENCE [LARGE SCALE GENOMIC DNA]</scope>
</reference>
<feature type="compositionally biased region" description="Low complexity" evidence="1">
    <location>
        <begin position="19"/>
        <end position="28"/>
    </location>
</feature>
<organism evidence="2 3">
    <name type="scientific">Lactuca virosa</name>
    <dbReference type="NCBI Taxonomy" id="75947"/>
    <lineage>
        <taxon>Eukaryota</taxon>
        <taxon>Viridiplantae</taxon>
        <taxon>Streptophyta</taxon>
        <taxon>Embryophyta</taxon>
        <taxon>Tracheophyta</taxon>
        <taxon>Spermatophyta</taxon>
        <taxon>Magnoliopsida</taxon>
        <taxon>eudicotyledons</taxon>
        <taxon>Gunneridae</taxon>
        <taxon>Pentapetalae</taxon>
        <taxon>asterids</taxon>
        <taxon>campanulids</taxon>
        <taxon>Asterales</taxon>
        <taxon>Asteraceae</taxon>
        <taxon>Cichorioideae</taxon>
        <taxon>Cichorieae</taxon>
        <taxon>Lactucinae</taxon>
        <taxon>Lactuca</taxon>
    </lineage>
</organism>
<name>A0AAU9PJ21_9ASTR</name>
<feature type="compositionally biased region" description="Polar residues" evidence="1">
    <location>
        <begin position="62"/>
        <end position="72"/>
    </location>
</feature>
<proteinExistence type="predicted"/>
<gene>
    <name evidence="2" type="ORF">LVIROSA_LOCUS35759</name>
</gene>